<feature type="compositionally biased region" description="Acidic residues" evidence="1">
    <location>
        <begin position="291"/>
        <end position="302"/>
    </location>
</feature>
<dbReference type="AlphaFoldDB" id="A0A2Z2NV40"/>
<accession>A0A2Z2NV40</accession>
<reference evidence="3 4" key="1">
    <citation type="submission" date="2016-12" db="EMBL/GenBank/DDBJ databases">
        <authorList>
            <person name="Song W.-J."/>
            <person name="Kurnit D.M."/>
        </authorList>
    </citation>
    <scope>NUCLEOTIDE SEQUENCE [LARGE SCALE GENOMIC DNA]</scope>
    <source>
        <strain evidence="3 4">IMCC3135</strain>
    </source>
</reference>
<sequence>MIDEDLYQQATDELNSDKRRPHIWARACALASDDHDEARYLYTNLRVEELIAQREAEGPRPVVTGSSGADSDLETPLELEPLELEGEGIPESISAPSGVDQARSPDDLLSLNSAHLEDGEPLSTIERTSFQEKFDNSSDLDDADDQPVQRPTQRDEEQTEIAFPDDYLDETINLTSELDGTAVYELDNDDVSEFDGDELFETNDLLAEDLLAPDGDDELLADVAPAAASATSPSHSDTAEDDELEALLGGVYQGSEPPPPTDPLADDDDDADAAMTVDFSDVTGTQAVLDDSSEWLEGELTAEENQRELQEYSPSAPADKPIDDTDRLSMELERQANDLPGQRDDIVSASNENDDLFALSDDDAPAVDTGDTFDEEAERDITESLKRKYAVTDTAKLDELETNDADIYLADGDQSDDEDARSSAGAATDSPSASLSRELPVDLSDQQDGTLYSVFRRDEQAQAVKNGVSWPALFLTLPYLVYRHLFGTALVYSLMWLILIAGLLVAGLSWLDAGNTVSTAVKFGTVGFALLTVIGLLYLPFRYANQWREDKLEQRGFELVAWVRATTPGKAIAAARRAATLD</sequence>
<keyword evidence="2" id="KW-0812">Transmembrane</keyword>
<keyword evidence="2" id="KW-0472">Membrane</keyword>
<organism evidence="3 4">
    <name type="scientific">Granulosicoccus antarcticus IMCC3135</name>
    <dbReference type="NCBI Taxonomy" id="1192854"/>
    <lineage>
        <taxon>Bacteria</taxon>
        <taxon>Pseudomonadati</taxon>
        <taxon>Pseudomonadota</taxon>
        <taxon>Gammaproteobacteria</taxon>
        <taxon>Chromatiales</taxon>
        <taxon>Granulosicoccaceae</taxon>
        <taxon>Granulosicoccus</taxon>
    </lineage>
</organism>
<evidence type="ECO:0000256" key="1">
    <source>
        <dbReference type="SAM" id="MobiDB-lite"/>
    </source>
</evidence>
<dbReference type="KEGG" id="gai:IMCC3135_21490"/>
<feature type="transmembrane region" description="Helical" evidence="2">
    <location>
        <begin position="523"/>
        <end position="541"/>
    </location>
</feature>
<keyword evidence="4" id="KW-1185">Reference proteome</keyword>
<evidence type="ECO:0000313" key="3">
    <source>
        <dbReference type="EMBL" id="ASJ74375.1"/>
    </source>
</evidence>
<name>A0A2Z2NV40_9GAMM</name>
<feature type="region of interest" description="Disordered" evidence="1">
    <location>
        <begin position="408"/>
        <end position="439"/>
    </location>
</feature>
<feature type="compositionally biased region" description="Acidic residues" evidence="1">
    <location>
        <begin position="71"/>
        <end position="88"/>
    </location>
</feature>
<dbReference type="EMBL" id="CP018632">
    <property type="protein sequence ID" value="ASJ74375.1"/>
    <property type="molecule type" value="Genomic_DNA"/>
</dbReference>
<protein>
    <recommendedName>
        <fullName evidence="5">DUF2628 domain-containing protein</fullName>
    </recommendedName>
</protein>
<proteinExistence type="predicted"/>
<keyword evidence="2" id="KW-1133">Transmembrane helix</keyword>
<feature type="compositionally biased region" description="Basic and acidic residues" evidence="1">
    <location>
        <begin position="320"/>
        <end position="346"/>
    </location>
</feature>
<dbReference type="OrthoDB" id="8707966at2"/>
<evidence type="ECO:0008006" key="5">
    <source>
        <dbReference type="Google" id="ProtNLM"/>
    </source>
</evidence>
<feature type="region of interest" description="Disordered" evidence="1">
    <location>
        <begin position="248"/>
        <end position="379"/>
    </location>
</feature>
<evidence type="ECO:0000256" key="2">
    <source>
        <dbReference type="SAM" id="Phobius"/>
    </source>
</evidence>
<dbReference type="Proteomes" id="UP000250079">
    <property type="component" value="Chromosome"/>
</dbReference>
<gene>
    <name evidence="3" type="ORF">IMCC3135_21490</name>
</gene>
<feature type="compositionally biased region" description="Acidic residues" evidence="1">
    <location>
        <begin position="352"/>
        <end position="378"/>
    </location>
</feature>
<feature type="transmembrane region" description="Helical" evidence="2">
    <location>
        <begin position="489"/>
        <end position="511"/>
    </location>
</feature>
<dbReference type="RefSeq" id="WP_088919413.1">
    <property type="nucleotide sequence ID" value="NZ_CP018632.1"/>
</dbReference>
<feature type="region of interest" description="Disordered" evidence="1">
    <location>
        <begin position="53"/>
        <end position="168"/>
    </location>
</feature>
<evidence type="ECO:0000313" key="4">
    <source>
        <dbReference type="Proteomes" id="UP000250079"/>
    </source>
</evidence>